<evidence type="ECO:0000259" key="6">
    <source>
        <dbReference type="Pfam" id="PF02776"/>
    </source>
</evidence>
<dbReference type="EMBL" id="VAUV01000010">
    <property type="protein sequence ID" value="TLD69924.1"/>
    <property type="molecule type" value="Genomic_DNA"/>
</dbReference>
<evidence type="ECO:0000256" key="2">
    <source>
        <dbReference type="ARBA" id="ARBA00022723"/>
    </source>
</evidence>
<evidence type="ECO:0000256" key="4">
    <source>
        <dbReference type="ARBA" id="ARBA00023052"/>
    </source>
</evidence>
<dbReference type="RefSeq" id="WP_138086979.1">
    <property type="nucleotide sequence ID" value="NZ_VAUV01000010.1"/>
</dbReference>
<dbReference type="InterPro" id="IPR029061">
    <property type="entry name" value="THDP-binding"/>
</dbReference>
<keyword evidence="5" id="KW-0464">Manganese</keyword>
<evidence type="ECO:0000256" key="1">
    <source>
        <dbReference type="ARBA" id="ARBA00022679"/>
    </source>
</evidence>
<dbReference type="InterPro" id="IPR012001">
    <property type="entry name" value="Thiamin_PyroP_enz_TPP-bd_dom"/>
</dbReference>
<keyword evidence="4" id="KW-0786">Thiamine pyrophosphate</keyword>
<dbReference type="GO" id="GO:0046872">
    <property type="term" value="F:metal ion binding"/>
    <property type="evidence" value="ECO:0007669"/>
    <property type="project" value="UniProtKB-KW"/>
</dbReference>
<dbReference type="SUPFAM" id="SSF52518">
    <property type="entry name" value="Thiamin diphosphate-binding fold (THDP-binding)"/>
    <property type="match status" value="2"/>
</dbReference>
<dbReference type="GO" id="GO:0070204">
    <property type="term" value="F:2-succinyl-5-enolpyruvyl-6-hydroxy-3-cyclohexene-1-carboxylic-acid synthase activity"/>
    <property type="evidence" value="ECO:0007669"/>
    <property type="project" value="InterPro"/>
</dbReference>
<sequence length="512" mass="55948">MKNGTDNEREIRSLFDRLDGLGVREYVVCAGARNAALIAVVTARAERDERFVVRHFFDERSAGFFALGRVMVTRKPVAVLTTSGTAVAELLPAMMEAHYQALPLVAVTADRPAHYAGSGAPQAVEQEGIFGVYANGTMGGPLHFNVRLEEEALDGGALERCVIAGEVTFDGGPELTDTGIWEDFWSSDAPLVVLVAGLHPDDVKMVSAFLAKLGATVVAEATANLDRVPELQELIIRGDEKLLRSLEVGRVLRIGAVPSWRWWRDLEDREDVMVLSISKTSFRGLARKERVVCSPWSALTRDVGAVEARLAVENDDGGLGGLIEQFPNSEVAWMRHLSNVVGADARLFLGNSLPIREWNLAAARRSEAGLEVFANRGANGIDGLVSTWLGVGDGADESWLVVGDLSALYDMNALWILPQLREGKRRLVVINNSGGQIFSQVRWLSDLAPPARKVMTNAHGLGFESWASMWGVGYRCFSDWRDLSDDGDGSGTVIWEIRPDADESAAFWRAWS</sequence>
<gene>
    <name evidence="7" type="ORF">FEM03_14415</name>
</gene>
<proteinExistence type="predicted"/>
<dbReference type="PANTHER" id="PTHR42916">
    <property type="entry name" value="2-SUCCINYL-5-ENOLPYRUVYL-6-HYDROXY-3-CYCLOHEXENE-1-CARBOXYLATE SYNTHASE"/>
    <property type="match status" value="1"/>
</dbReference>
<dbReference type="Pfam" id="PF02776">
    <property type="entry name" value="TPP_enzyme_N"/>
    <property type="match status" value="1"/>
</dbReference>
<dbReference type="AlphaFoldDB" id="A0A5R8KC83"/>
<dbReference type="GO" id="GO:0030976">
    <property type="term" value="F:thiamine pyrophosphate binding"/>
    <property type="evidence" value="ECO:0007669"/>
    <property type="project" value="InterPro"/>
</dbReference>
<dbReference type="InterPro" id="IPR004433">
    <property type="entry name" value="MenaQ_synth_MenD"/>
</dbReference>
<evidence type="ECO:0000256" key="3">
    <source>
        <dbReference type="ARBA" id="ARBA00022842"/>
    </source>
</evidence>
<comment type="caution">
    <text evidence="7">The sequence shown here is derived from an EMBL/GenBank/DDBJ whole genome shotgun (WGS) entry which is preliminary data.</text>
</comment>
<reference evidence="7 8" key="1">
    <citation type="submission" date="2019-05" db="EMBL/GenBank/DDBJ databases">
        <title>Verrucobacter flavum gen. nov., sp. nov. a new member of the family Verrucomicrobiaceae.</title>
        <authorList>
            <person name="Szuroczki S."/>
            <person name="Abbaszade G."/>
            <person name="Szabo A."/>
            <person name="Felfoldi T."/>
            <person name="Schumann P."/>
            <person name="Boka K."/>
            <person name="Keki Z."/>
            <person name="Toumi M."/>
            <person name="Toth E."/>
        </authorList>
    </citation>
    <scope>NUCLEOTIDE SEQUENCE [LARGE SCALE GENOMIC DNA]</scope>
    <source>
        <strain evidence="7 8">MG-N-17</strain>
    </source>
</reference>
<dbReference type="Gene3D" id="3.40.50.970">
    <property type="match status" value="2"/>
</dbReference>
<dbReference type="PANTHER" id="PTHR42916:SF1">
    <property type="entry name" value="PROTEIN PHYLLO, CHLOROPLASTIC"/>
    <property type="match status" value="1"/>
</dbReference>
<protein>
    <recommendedName>
        <fullName evidence="6">Thiamine pyrophosphate enzyme N-terminal TPP-binding domain-containing protein</fullName>
    </recommendedName>
</protein>
<keyword evidence="8" id="KW-1185">Reference proteome</keyword>
<name>A0A5R8KC83_9BACT</name>
<keyword evidence="3" id="KW-0460">Magnesium</keyword>
<evidence type="ECO:0000313" key="8">
    <source>
        <dbReference type="Proteomes" id="UP000306196"/>
    </source>
</evidence>
<dbReference type="GO" id="GO:0009234">
    <property type="term" value="P:menaquinone biosynthetic process"/>
    <property type="evidence" value="ECO:0007669"/>
    <property type="project" value="InterPro"/>
</dbReference>
<evidence type="ECO:0000313" key="7">
    <source>
        <dbReference type="EMBL" id="TLD69924.1"/>
    </source>
</evidence>
<evidence type="ECO:0000256" key="5">
    <source>
        <dbReference type="ARBA" id="ARBA00023211"/>
    </source>
</evidence>
<keyword evidence="2" id="KW-0479">Metal-binding</keyword>
<accession>A0A5R8KC83</accession>
<dbReference type="Proteomes" id="UP000306196">
    <property type="component" value="Unassembled WGS sequence"/>
</dbReference>
<organism evidence="7 8">
    <name type="scientific">Phragmitibacter flavus</name>
    <dbReference type="NCBI Taxonomy" id="2576071"/>
    <lineage>
        <taxon>Bacteria</taxon>
        <taxon>Pseudomonadati</taxon>
        <taxon>Verrucomicrobiota</taxon>
        <taxon>Verrucomicrobiia</taxon>
        <taxon>Verrucomicrobiales</taxon>
        <taxon>Verrucomicrobiaceae</taxon>
        <taxon>Phragmitibacter</taxon>
    </lineage>
</organism>
<dbReference type="OrthoDB" id="9791859at2"/>
<feature type="domain" description="Thiamine pyrophosphate enzyme N-terminal TPP-binding" evidence="6">
    <location>
        <begin position="13"/>
        <end position="126"/>
    </location>
</feature>
<dbReference type="PIRSF" id="PIRSF004983">
    <property type="entry name" value="MenD"/>
    <property type="match status" value="1"/>
</dbReference>
<keyword evidence="1" id="KW-0808">Transferase</keyword>